<evidence type="ECO:0000256" key="1">
    <source>
        <dbReference type="SAM" id="MobiDB-lite"/>
    </source>
</evidence>
<evidence type="ECO:0000313" key="4">
    <source>
        <dbReference type="Proteomes" id="UP000070720"/>
    </source>
</evidence>
<reference evidence="3" key="4">
    <citation type="submission" date="2017-01" db="UniProtKB">
        <authorList>
            <consortium name="EnsemblFungi"/>
        </authorList>
    </citation>
    <scope>IDENTIFICATION</scope>
    <source>
        <strain evidence="3">PH-1 / ATCC MYA-4620 / FGSC 9075 / NRRL 31084</strain>
    </source>
</reference>
<dbReference type="VEuPathDB" id="FungiDB:FGRAMPH1_01G24263"/>
<dbReference type="KEGG" id="fgr:FGSG_13096"/>
<name>I1S8B8_GIBZE</name>
<dbReference type="EnsemblFungi" id="CEF83806">
    <property type="protein sequence ID" value="CEF83806"/>
    <property type="gene ID" value="FGRRES_13096"/>
</dbReference>
<reference evidence="3 4" key="1">
    <citation type="journal article" date="2007" name="Science">
        <title>The Fusarium graminearum genome reveals a link between localized polymorphism and pathogen specialization.</title>
        <authorList>
            <person name="Cuomo C.A."/>
            <person name="Gueldener U."/>
            <person name="Xu J.-R."/>
            <person name="Trail F."/>
            <person name="Turgeon B.G."/>
            <person name="Di Pietro A."/>
            <person name="Walton J.D."/>
            <person name="Ma L.-J."/>
            <person name="Baker S.E."/>
            <person name="Rep M."/>
            <person name="Adam G."/>
            <person name="Antoniw J."/>
            <person name="Baldwin T."/>
            <person name="Calvo S.E."/>
            <person name="Chang Y.-L."/>
            <person name="DeCaprio D."/>
            <person name="Gale L.R."/>
            <person name="Gnerre S."/>
            <person name="Goswami R.S."/>
            <person name="Hammond-Kosack K."/>
            <person name="Harris L.J."/>
            <person name="Hilburn K."/>
            <person name="Kennell J.C."/>
            <person name="Kroken S."/>
            <person name="Magnuson J.K."/>
            <person name="Mannhaupt G."/>
            <person name="Mauceli E.W."/>
            <person name="Mewes H.-W."/>
            <person name="Mitterbauer R."/>
            <person name="Muehlbauer G."/>
            <person name="Muensterkoetter M."/>
            <person name="Nelson D."/>
            <person name="O'Donnell K."/>
            <person name="Ouellet T."/>
            <person name="Qi W."/>
            <person name="Quesneville H."/>
            <person name="Roncero M.I.G."/>
            <person name="Seong K.-Y."/>
            <person name="Tetko I.V."/>
            <person name="Urban M."/>
            <person name="Waalwijk C."/>
            <person name="Ward T.J."/>
            <person name="Yao J."/>
            <person name="Birren B.W."/>
            <person name="Kistler H.C."/>
        </authorList>
    </citation>
    <scope>NUCLEOTIDE SEQUENCE [LARGE SCALE GENOMIC DNA]</scope>
    <source>
        <strain evidence="4">ATCC MYA-4620 / CBS 123657 / FGSC 9075 / NRRL 31084 / PH-1</strain>
        <strain evidence="3">PH-1 / ATCC MYA-4620 / FGSC 9075 / NRRL 31084</strain>
    </source>
</reference>
<accession>A0A098DPL7</accession>
<dbReference type="RefSeq" id="XP_011326948.1">
    <property type="nucleotide sequence ID" value="XM_011328646.1"/>
</dbReference>
<sequence length="134" mass="15195">MSVKCPPIKISRLPFANVHRIHWVSRLASATQPLKYRNLQQLPSLSDVCLCEIHAPRTLPRSKLLQAMNAMLLLSQIALRDIRQDLRAMDVRKRTSDSEPPRQKSKSCSISDAGDSWDQVCLVDAQYNDARSLL</sequence>
<dbReference type="AlphaFoldDB" id="I1S8B8"/>
<organism evidence="2 4">
    <name type="scientific">Gibberella zeae (strain ATCC MYA-4620 / CBS 123657 / FGSC 9075 / NRRL 31084 / PH-1)</name>
    <name type="common">Wheat head blight fungus</name>
    <name type="synonym">Fusarium graminearum</name>
    <dbReference type="NCBI Taxonomy" id="229533"/>
    <lineage>
        <taxon>Eukaryota</taxon>
        <taxon>Fungi</taxon>
        <taxon>Dikarya</taxon>
        <taxon>Ascomycota</taxon>
        <taxon>Pezizomycotina</taxon>
        <taxon>Sordariomycetes</taxon>
        <taxon>Hypocreomycetidae</taxon>
        <taxon>Hypocreales</taxon>
        <taxon>Nectriaceae</taxon>
        <taxon>Fusarium</taxon>
    </lineage>
</organism>
<dbReference type="Proteomes" id="UP000070720">
    <property type="component" value="Chromosome 4"/>
</dbReference>
<dbReference type="InParanoid" id="I1S8B8"/>
<reference evidence="2 4" key="3">
    <citation type="journal article" date="2015" name="BMC Genomics">
        <title>The completed genome sequence of the pathogenic ascomycete fungus Fusarium graminearum.</title>
        <authorList>
            <person name="King R."/>
            <person name="Urban M."/>
            <person name="Hammond-Kosack M.C."/>
            <person name="Hassani-Pak K."/>
            <person name="Hammond-Kosack K.E."/>
        </authorList>
    </citation>
    <scope>NUCLEOTIDE SEQUENCE [LARGE SCALE GENOMIC DNA]</scope>
    <source>
        <strain evidence="4">ATCC MYA-4620 / CBS 123657 / FGSC 9075 / NRRL 31084 / PH-1</strain>
        <strain evidence="2">PH-1</strain>
    </source>
</reference>
<keyword evidence="4" id="KW-1185">Reference proteome</keyword>
<gene>
    <name evidence="2" type="ORF">FGRAMPH1_01T24263</name>
</gene>
<feature type="compositionally biased region" description="Basic and acidic residues" evidence="1">
    <location>
        <begin position="91"/>
        <end position="102"/>
    </location>
</feature>
<feature type="region of interest" description="Disordered" evidence="1">
    <location>
        <begin position="91"/>
        <end position="113"/>
    </location>
</feature>
<evidence type="ECO:0000313" key="3">
    <source>
        <dbReference type="EnsemblFungi" id="CEF83806"/>
    </source>
</evidence>
<protein>
    <submittedName>
        <fullName evidence="2">Chromosome 4, complete genome</fullName>
    </submittedName>
</protein>
<dbReference type="EMBL" id="HG970335">
    <property type="protein sequence ID" value="CEF83806.1"/>
    <property type="molecule type" value="Genomic_DNA"/>
</dbReference>
<reference evidence="3 4" key="2">
    <citation type="journal article" date="2010" name="Nature">
        <title>Comparative genomics reveals mobile pathogenicity chromosomes in Fusarium.</title>
        <authorList>
            <person name="Ma L.J."/>
            <person name="van der Does H.C."/>
            <person name="Borkovich K.A."/>
            <person name="Coleman J.J."/>
            <person name="Daboussi M.J."/>
            <person name="Di Pietro A."/>
            <person name="Dufresne M."/>
            <person name="Freitag M."/>
            <person name="Grabherr M."/>
            <person name="Henrissat B."/>
            <person name="Houterman P.M."/>
            <person name="Kang S."/>
            <person name="Shim W.B."/>
            <person name="Woloshuk C."/>
            <person name="Xie X."/>
            <person name="Xu J.R."/>
            <person name="Antoniw J."/>
            <person name="Baker S.E."/>
            <person name="Bluhm B.H."/>
            <person name="Breakspear A."/>
            <person name="Brown D.W."/>
            <person name="Butchko R.A."/>
            <person name="Chapman S."/>
            <person name="Coulson R."/>
            <person name="Coutinho P.M."/>
            <person name="Danchin E.G."/>
            <person name="Diener A."/>
            <person name="Gale L.R."/>
            <person name="Gardiner D.M."/>
            <person name="Goff S."/>
            <person name="Hammond-Kosack K.E."/>
            <person name="Hilburn K."/>
            <person name="Hua-Van A."/>
            <person name="Jonkers W."/>
            <person name="Kazan K."/>
            <person name="Kodira C.D."/>
            <person name="Koehrsen M."/>
            <person name="Kumar L."/>
            <person name="Lee Y.H."/>
            <person name="Li L."/>
            <person name="Manners J.M."/>
            <person name="Miranda-Saavedra D."/>
            <person name="Mukherjee M."/>
            <person name="Park G."/>
            <person name="Park J."/>
            <person name="Park S.Y."/>
            <person name="Proctor R.H."/>
            <person name="Regev A."/>
            <person name="Ruiz-Roldan M.C."/>
            <person name="Sain D."/>
            <person name="Sakthikumar S."/>
            <person name="Sykes S."/>
            <person name="Schwartz D.C."/>
            <person name="Turgeon B.G."/>
            <person name="Wapinski I."/>
            <person name="Yoder O."/>
            <person name="Young S."/>
            <person name="Zeng Q."/>
            <person name="Zhou S."/>
            <person name="Galagan J."/>
            <person name="Cuomo C.A."/>
            <person name="Kistler H.C."/>
            <person name="Rep M."/>
        </authorList>
    </citation>
    <scope>GENOME REANNOTATION</scope>
    <source>
        <strain evidence="4">ATCC MYA-4620 / CBS 123657 / FGSC 9075 / NRRL 31084 / PH-1</strain>
        <strain evidence="3">PH-1 / ATCC MYA-4620 / FGSC 9075 / NRRL 31084</strain>
    </source>
</reference>
<evidence type="ECO:0000313" key="2">
    <source>
        <dbReference type="EMBL" id="CEF83806.1"/>
    </source>
</evidence>
<accession>I1S8B8</accession>
<proteinExistence type="predicted"/>
<dbReference type="HOGENOM" id="CLU_1896423_0_0_1"/>